<proteinExistence type="predicted"/>
<name>A0A1I8I7A7_9PLAT</name>
<dbReference type="AlphaFoldDB" id="A0A1I8I7A7"/>
<feature type="region of interest" description="Disordered" evidence="1">
    <location>
        <begin position="409"/>
        <end position="479"/>
    </location>
</feature>
<evidence type="ECO:0000313" key="3">
    <source>
        <dbReference type="WBParaSite" id="maker-uti_cns_0010290-snap-gene-0.3-mRNA-1"/>
    </source>
</evidence>
<dbReference type="Proteomes" id="UP000095280">
    <property type="component" value="Unplaced"/>
</dbReference>
<evidence type="ECO:0000256" key="1">
    <source>
        <dbReference type="SAM" id="MobiDB-lite"/>
    </source>
</evidence>
<feature type="region of interest" description="Disordered" evidence="1">
    <location>
        <begin position="159"/>
        <end position="194"/>
    </location>
</feature>
<keyword evidence="2" id="KW-1185">Reference proteome</keyword>
<accession>A0A1I8I7A7</accession>
<feature type="compositionally biased region" description="Basic residues" evidence="1">
    <location>
        <begin position="95"/>
        <end position="105"/>
    </location>
</feature>
<organism evidence="2 3">
    <name type="scientific">Macrostomum lignano</name>
    <dbReference type="NCBI Taxonomy" id="282301"/>
    <lineage>
        <taxon>Eukaryota</taxon>
        <taxon>Metazoa</taxon>
        <taxon>Spiralia</taxon>
        <taxon>Lophotrochozoa</taxon>
        <taxon>Platyhelminthes</taxon>
        <taxon>Rhabditophora</taxon>
        <taxon>Macrostomorpha</taxon>
        <taxon>Macrostomida</taxon>
        <taxon>Macrostomidae</taxon>
        <taxon>Macrostomum</taxon>
    </lineage>
</organism>
<protein>
    <submittedName>
        <fullName evidence="3">Protein kinase domain-containing protein</fullName>
    </submittedName>
</protein>
<feature type="region of interest" description="Disordered" evidence="1">
    <location>
        <begin position="320"/>
        <end position="340"/>
    </location>
</feature>
<feature type="region of interest" description="Disordered" evidence="1">
    <location>
        <begin position="95"/>
        <end position="129"/>
    </location>
</feature>
<dbReference type="WBParaSite" id="maker-uti_cns_0010290-snap-gene-0.3-mRNA-1">
    <property type="protein sequence ID" value="maker-uti_cns_0010290-snap-gene-0.3-mRNA-1"/>
    <property type="gene ID" value="maker-uti_cns_0010290-snap-gene-0.3"/>
</dbReference>
<sequence length="479" mass="51379">SKPSLLDCCYFVSFAEHPLKWWPQLRGAQQHRRDGAKSSRGVVKRGPPQQAAVAARGPRQSSTPTAVATEPPRLPDLSSSSVAVSAQLLSRRRRAASAQQRCRRPKTVEAPPPACGCQRRGHGLPARGPAADELASSIRAIITTISRNGTAAAAAQLDLRPTARQRSREASAAASAEGRPQHHPYDDEYEDDEDNCMEGDFPRQAQNSCRICARADCRWPRSTSMYIDMQGALEYLSSDPTAGLLGFVEAFFKIAEQRDPASSPLQGGGPPSRPLPPPAWASVSDLIKELQGILQAPATRQLTLVSEESVRLDNHPPAGIVPASHGGHVQRSPRRPALGTPAASLRWQRLRGRLRSLDCLRPLGCLIFAPSSHWVAQILKTEASVAVPRLLQIGVSQAADRHQLALAIGSQHQGSQHQGSQHQGYSTRGSSTRGASTRGSSTKGTSTRGSSTRGASTKGTSTRGSSTRGTSTNQPREYL</sequence>
<evidence type="ECO:0000313" key="2">
    <source>
        <dbReference type="Proteomes" id="UP000095280"/>
    </source>
</evidence>
<reference evidence="3" key="1">
    <citation type="submission" date="2016-11" db="UniProtKB">
        <authorList>
            <consortium name="WormBaseParasite"/>
        </authorList>
    </citation>
    <scope>IDENTIFICATION</scope>
</reference>
<feature type="region of interest" description="Disordered" evidence="1">
    <location>
        <begin position="30"/>
        <end position="81"/>
    </location>
</feature>
<feature type="compositionally biased region" description="Low complexity" evidence="1">
    <location>
        <begin position="409"/>
        <end position="472"/>
    </location>
</feature>